<dbReference type="Proteomes" id="UP000622533">
    <property type="component" value="Unassembled WGS sequence"/>
</dbReference>
<accession>A0A8J7D2J2</accession>
<evidence type="ECO:0000313" key="2">
    <source>
        <dbReference type="Proteomes" id="UP000622533"/>
    </source>
</evidence>
<dbReference type="EMBL" id="JADEXS010000491">
    <property type="protein sequence ID" value="MBE9025847.1"/>
    <property type="molecule type" value="Genomic_DNA"/>
</dbReference>
<comment type="caution">
    <text evidence="1">The sequence shown here is derived from an EMBL/GenBank/DDBJ whole genome shotgun (WGS) entry which is preliminary data.</text>
</comment>
<name>A0A8J7D2J2_DESMC</name>
<gene>
    <name evidence="1" type="ORF">IQ276_26545</name>
</gene>
<protein>
    <submittedName>
        <fullName evidence="1">Uncharacterized protein</fullName>
    </submittedName>
</protein>
<organism evidence="1 2">
    <name type="scientific">Desmonostoc muscorum LEGE 12446</name>
    <dbReference type="NCBI Taxonomy" id="1828758"/>
    <lineage>
        <taxon>Bacteria</taxon>
        <taxon>Bacillati</taxon>
        <taxon>Cyanobacteriota</taxon>
        <taxon>Cyanophyceae</taxon>
        <taxon>Nostocales</taxon>
        <taxon>Nostocaceae</taxon>
        <taxon>Desmonostoc</taxon>
    </lineage>
</organism>
<evidence type="ECO:0000313" key="1">
    <source>
        <dbReference type="EMBL" id="MBE9025847.1"/>
    </source>
</evidence>
<dbReference type="AlphaFoldDB" id="A0A8J7D2J2"/>
<proteinExistence type="predicted"/>
<sequence>MSGKGFGQPQPTKIDKLVESAVRYCQQRQPEALDTIFDNLPVKLNKQVLDSTVAALEKDIDALSWLCGYFASEINSTSDNQKPRHSIAKLSKLLITSGMKPFCDFAPYPGCRIVILNTDKFESLPKEVQTIVQQAFNVTEQSGEEAQRINDALLQELTVT</sequence>
<reference evidence="1" key="1">
    <citation type="submission" date="2020-10" db="EMBL/GenBank/DDBJ databases">
        <authorList>
            <person name="Castelo-Branco R."/>
            <person name="Eusebio N."/>
            <person name="Adriana R."/>
            <person name="Vieira A."/>
            <person name="Brugerolle De Fraissinette N."/>
            <person name="Rezende De Castro R."/>
            <person name="Schneider M.P."/>
            <person name="Vasconcelos V."/>
            <person name="Leao P.N."/>
        </authorList>
    </citation>
    <scope>NUCLEOTIDE SEQUENCE</scope>
    <source>
        <strain evidence="1">LEGE 12446</strain>
    </source>
</reference>
<keyword evidence="2" id="KW-1185">Reference proteome</keyword>